<dbReference type="AlphaFoldDB" id="A0A833T086"/>
<comment type="caution">
    <text evidence="1">The sequence shown here is derived from an EMBL/GenBank/DDBJ whole genome shotgun (WGS) entry which is preliminary data.</text>
</comment>
<protein>
    <submittedName>
        <fullName evidence="1">Uncharacterized protein</fullName>
    </submittedName>
</protein>
<dbReference type="Proteomes" id="UP000602510">
    <property type="component" value="Unassembled WGS sequence"/>
</dbReference>
<sequence>MMEGYSEWTVDSPVSGRWHHVTREGGCCVMRKYSVDGGTTSGICQARSQLCLYPDGDHETSQTKSNSVRDVVISSYSQLVKSRHQFVQNALFDTIRS</sequence>
<reference evidence="1" key="1">
    <citation type="submission" date="2020-04" db="EMBL/GenBank/DDBJ databases">
        <title>Hybrid Assembly of Korean Phytophthora infestans isolates.</title>
        <authorList>
            <person name="Prokchorchik M."/>
            <person name="Lee Y."/>
            <person name="Seo J."/>
            <person name="Cho J.-H."/>
            <person name="Park Y.-E."/>
            <person name="Jang D.-C."/>
            <person name="Im J.-S."/>
            <person name="Choi J.-G."/>
            <person name="Park H.-J."/>
            <person name="Lee G.-B."/>
            <person name="Lee Y.-G."/>
            <person name="Hong S.-Y."/>
            <person name="Cho K."/>
            <person name="Sohn K.H."/>
        </authorList>
    </citation>
    <scope>NUCLEOTIDE SEQUENCE</scope>
    <source>
        <strain evidence="1">KR_1_A1</strain>
    </source>
</reference>
<evidence type="ECO:0000313" key="2">
    <source>
        <dbReference type="Proteomes" id="UP000602510"/>
    </source>
</evidence>
<organism evidence="1 2">
    <name type="scientific">Phytophthora infestans</name>
    <name type="common">Potato late blight agent</name>
    <name type="synonym">Botrytis infestans</name>
    <dbReference type="NCBI Taxonomy" id="4787"/>
    <lineage>
        <taxon>Eukaryota</taxon>
        <taxon>Sar</taxon>
        <taxon>Stramenopiles</taxon>
        <taxon>Oomycota</taxon>
        <taxon>Peronosporomycetes</taxon>
        <taxon>Peronosporales</taxon>
        <taxon>Peronosporaceae</taxon>
        <taxon>Phytophthora</taxon>
    </lineage>
</organism>
<accession>A0A833T086</accession>
<dbReference type="EMBL" id="WSZM01000301">
    <property type="protein sequence ID" value="KAF4035710.1"/>
    <property type="molecule type" value="Genomic_DNA"/>
</dbReference>
<evidence type="ECO:0000313" key="1">
    <source>
        <dbReference type="EMBL" id="KAF4035710.1"/>
    </source>
</evidence>
<keyword evidence="2" id="KW-1185">Reference proteome</keyword>
<gene>
    <name evidence="1" type="ORF">GN244_ATG12198</name>
</gene>
<name>A0A833T086_PHYIN</name>
<proteinExistence type="predicted"/>